<dbReference type="Gene3D" id="3.30.565.10">
    <property type="entry name" value="Histidine kinase-like ATPase, C-terminal domain"/>
    <property type="match status" value="1"/>
</dbReference>
<dbReference type="PANTHER" id="PTHR45436:SF5">
    <property type="entry name" value="SENSOR HISTIDINE KINASE TRCS"/>
    <property type="match status" value="1"/>
</dbReference>
<dbReference type="Pfam" id="PF00672">
    <property type="entry name" value="HAMP"/>
    <property type="match status" value="1"/>
</dbReference>
<dbReference type="SMART" id="SM00304">
    <property type="entry name" value="HAMP"/>
    <property type="match status" value="1"/>
</dbReference>
<dbReference type="GO" id="GO:0005886">
    <property type="term" value="C:plasma membrane"/>
    <property type="evidence" value="ECO:0007669"/>
    <property type="project" value="UniProtKB-SubCell"/>
</dbReference>
<keyword evidence="8 15" id="KW-0418">Kinase</keyword>
<keyword evidence="5" id="KW-0597">Phosphoprotein</keyword>
<feature type="domain" description="HAMP" evidence="14">
    <location>
        <begin position="193"/>
        <end position="246"/>
    </location>
</feature>
<comment type="caution">
    <text evidence="15">The sequence shown here is derived from an EMBL/GenBank/DDBJ whole genome shotgun (WGS) entry which is preliminary data.</text>
</comment>
<keyword evidence="10" id="KW-0902">Two-component regulatory system</keyword>
<evidence type="ECO:0000256" key="6">
    <source>
        <dbReference type="ARBA" id="ARBA00022679"/>
    </source>
</evidence>
<evidence type="ECO:0000256" key="5">
    <source>
        <dbReference type="ARBA" id="ARBA00022553"/>
    </source>
</evidence>
<dbReference type="SUPFAM" id="SSF47384">
    <property type="entry name" value="Homodimeric domain of signal transducing histidine kinase"/>
    <property type="match status" value="1"/>
</dbReference>
<gene>
    <name evidence="15" type="ORF">Vau01_016870</name>
</gene>
<evidence type="ECO:0000259" key="14">
    <source>
        <dbReference type="PROSITE" id="PS50885"/>
    </source>
</evidence>
<evidence type="ECO:0000256" key="1">
    <source>
        <dbReference type="ARBA" id="ARBA00000085"/>
    </source>
</evidence>
<name>A0A8J3Z2R9_9ACTN</name>
<dbReference type="GO" id="GO:0005509">
    <property type="term" value="F:calcium ion binding"/>
    <property type="evidence" value="ECO:0007669"/>
    <property type="project" value="UniProtKB-ARBA"/>
</dbReference>
<feature type="domain" description="Histidine kinase" evidence="13">
    <location>
        <begin position="254"/>
        <end position="462"/>
    </location>
</feature>
<accession>A0A8J3Z2R9</accession>
<dbReference type="RefSeq" id="WP_203988908.1">
    <property type="nucleotide sequence ID" value="NZ_BOPG01000011.1"/>
</dbReference>
<keyword evidence="16" id="KW-1185">Reference proteome</keyword>
<dbReference type="PROSITE" id="PS50885">
    <property type="entry name" value="HAMP"/>
    <property type="match status" value="1"/>
</dbReference>
<dbReference type="FunFam" id="3.30.565.10:FF:000006">
    <property type="entry name" value="Sensor histidine kinase WalK"/>
    <property type="match status" value="1"/>
</dbReference>
<feature type="transmembrane region" description="Helical" evidence="12">
    <location>
        <begin position="20"/>
        <end position="49"/>
    </location>
</feature>
<dbReference type="InterPro" id="IPR003661">
    <property type="entry name" value="HisK_dim/P_dom"/>
</dbReference>
<keyword evidence="7 12" id="KW-0812">Transmembrane</keyword>
<dbReference type="InterPro" id="IPR005467">
    <property type="entry name" value="His_kinase_dom"/>
</dbReference>
<dbReference type="Pfam" id="PF02518">
    <property type="entry name" value="HATPase_c"/>
    <property type="match status" value="1"/>
</dbReference>
<dbReference type="InterPro" id="IPR004358">
    <property type="entry name" value="Sig_transdc_His_kin-like_C"/>
</dbReference>
<evidence type="ECO:0000259" key="13">
    <source>
        <dbReference type="PROSITE" id="PS50109"/>
    </source>
</evidence>
<feature type="transmembrane region" description="Helical" evidence="12">
    <location>
        <begin position="167"/>
        <end position="193"/>
    </location>
</feature>
<dbReference type="Pfam" id="PF00512">
    <property type="entry name" value="HisKA"/>
    <property type="match status" value="1"/>
</dbReference>
<dbReference type="SUPFAM" id="SSF55874">
    <property type="entry name" value="ATPase domain of HSP90 chaperone/DNA topoisomerase II/histidine kinase"/>
    <property type="match status" value="1"/>
</dbReference>
<evidence type="ECO:0000256" key="11">
    <source>
        <dbReference type="ARBA" id="ARBA00023136"/>
    </source>
</evidence>
<dbReference type="InterPro" id="IPR003660">
    <property type="entry name" value="HAMP_dom"/>
</dbReference>
<dbReference type="PANTHER" id="PTHR45436">
    <property type="entry name" value="SENSOR HISTIDINE KINASE YKOH"/>
    <property type="match status" value="1"/>
</dbReference>
<keyword evidence="6" id="KW-0808">Transferase</keyword>
<dbReference type="Gene3D" id="1.10.287.130">
    <property type="match status" value="1"/>
</dbReference>
<dbReference type="InterPro" id="IPR003594">
    <property type="entry name" value="HATPase_dom"/>
</dbReference>
<dbReference type="SUPFAM" id="SSF158472">
    <property type="entry name" value="HAMP domain-like"/>
    <property type="match status" value="1"/>
</dbReference>
<dbReference type="EC" id="2.7.13.3" evidence="4"/>
<dbReference type="EMBL" id="BOPG01000011">
    <property type="protein sequence ID" value="GIJ54171.1"/>
    <property type="molecule type" value="Genomic_DNA"/>
</dbReference>
<keyword evidence="11 12" id="KW-0472">Membrane</keyword>
<comment type="cofactor">
    <cofactor evidence="2">
        <name>a divalent metal cation</name>
        <dbReference type="ChEBI" id="CHEBI:60240"/>
    </cofactor>
</comment>
<dbReference type="CDD" id="cd06225">
    <property type="entry name" value="HAMP"/>
    <property type="match status" value="1"/>
</dbReference>
<sequence length="462" mass="48523">MNGLRRRLVGWLRQRLGVRLRTALAAAGVVAVASVLTGIALVVTAHYILEGGVDQTTGQRAAQVAAVVGDGTDPDLAAAVGSVPGDRTVVQVLDPAGTVVAASASVTGAGPVSPLRPDAGRTVREERQLAIAEREPFRVVAVGVGTADGVHVVLVAQSMDAIDDGTYAATGALLVGLPLLTAVVGVATFVFVGRSLRPVEAMRREAAVISATNLHRRLPVPTATDEVGALATTMNTMLDRIETAAAAQRRFVADASHELRSPLSTIHAGLDILGAAELSDHVAAQVTRMHKESDRMARLIDDLLLLARVDESGLGLRREDVDLDDLVYAERDRIAAARPDLAVEVHAAPVRVSGDPHHLHRILRNLVDNAARHARHAVSLTLAKPDGTAEITVADDGPGIPDADRERVFERFVRLDEDRSRQRGGAGLGLPIARELVVAHGGTVTISTSPGGGAQFKVVLPR</sequence>
<proteinExistence type="predicted"/>
<evidence type="ECO:0000256" key="3">
    <source>
        <dbReference type="ARBA" id="ARBA00004236"/>
    </source>
</evidence>
<organism evidence="15 16">
    <name type="scientific">Virgisporangium aurantiacum</name>
    <dbReference type="NCBI Taxonomy" id="175570"/>
    <lineage>
        <taxon>Bacteria</taxon>
        <taxon>Bacillati</taxon>
        <taxon>Actinomycetota</taxon>
        <taxon>Actinomycetes</taxon>
        <taxon>Micromonosporales</taxon>
        <taxon>Micromonosporaceae</taxon>
        <taxon>Virgisporangium</taxon>
    </lineage>
</organism>
<evidence type="ECO:0000256" key="9">
    <source>
        <dbReference type="ARBA" id="ARBA00022989"/>
    </source>
</evidence>
<dbReference type="InterPro" id="IPR050428">
    <property type="entry name" value="TCS_sensor_his_kinase"/>
</dbReference>
<evidence type="ECO:0000313" key="16">
    <source>
        <dbReference type="Proteomes" id="UP000612585"/>
    </source>
</evidence>
<dbReference type="AlphaFoldDB" id="A0A8J3Z2R9"/>
<reference evidence="15" key="1">
    <citation type="submission" date="2021-01" db="EMBL/GenBank/DDBJ databases">
        <title>Whole genome shotgun sequence of Virgisporangium aurantiacum NBRC 16421.</title>
        <authorList>
            <person name="Komaki H."/>
            <person name="Tamura T."/>
        </authorList>
    </citation>
    <scope>NUCLEOTIDE SEQUENCE</scope>
    <source>
        <strain evidence="15">NBRC 16421</strain>
    </source>
</reference>
<evidence type="ECO:0000256" key="7">
    <source>
        <dbReference type="ARBA" id="ARBA00022692"/>
    </source>
</evidence>
<dbReference type="PRINTS" id="PR00344">
    <property type="entry name" value="BCTRLSENSOR"/>
</dbReference>
<dbReference type="PROSITE" id="PS50109">
    <property type="entry name" value="HIS_KIN"/>
    <property type="match status" value="1"/>
</dbReference>
<protein>
    <recommendedName>
        <fullName evidence="4">histidine kinase</fullName>
        <ecNumber evidence="4">2.7.13.3</ecNumber>
    </recommendedName>
</protein>
<evidence type="ECO:0000256" key="4">
    <source>
        <dbReference type="ARBA" id="ARBA00012438"/>
    </source>
</evidence>
<comment type="subcellular location">
    <subcellularLocation>
        <location evidence="3">Cell membrane</location>
    </subcellularLocation>
</comment>
<evidence type="ECO:0000256" key="10">
    <source>
        <dbReference type="ARBA" id="ARBA00023012"/>
    </source>
</evidence>
<keyword evidence="9 12" id="KW-1133">Transmembrane helix</keyword>
<dbReference type="InterPro" id="IPR036890">
    <property type="entry name" value="HATPase_C_sf"/>
</dbReference>
<evidence type="ECO:0000256" key="2">
    <source>
        <dbReference type="ARBA" id="ARBA00001968"/>
    </source>
</evidence>
<dbReference type="InterPro" id="IPR036097">
    <property type="entry name" value="HisK_dim/P_sf"/>
</dbReference>
<evidence type="ECO:0000256" key="8">
    <source>
        <dbReference type="ARBA" id="ARBA00022777"/>
    </source>
</evidence>
<evidence type="ECO:0000256" key="12">
    <source>
        <dbReference type="SAM" id="Phobius"/>
    </source>
</evidence>
<dbReference type="Proteomes" id="UP000612585">
    <property type="component" value="Unassembled WGS sequence"/>
</dbReference>
<dbReference type="CDD" id="cd00082">
    <property type="entry name" value="HisKA"/>
    <property type="match status" value="1"/>
</dbReference>
<comment type="catalytic activity">
    <reaction evidence="1">
        <text>ATP + protein L-histidine = ADP + protein N-phospho-L-histidine.</text>
        <dbReference type="EC" id="2.7.13.3"/>
    </reaction>
</comment>
<dbReference type="CDD" id="cd00075">
    <property type="entry name" value="HATPase"/>
    <property type="match status" value="1"/>
</dbReference>
<dbReference type="SMART" id="SM00387">
    <property type="entry name" value="HATPase_c"/>
    <property type="match status" value="1"/>
</dbReference>
<dbReference type="SMART" id="SM00388">
    <property type="entry name" value="HisKA"/>
    <property type="match status" value="1"/>
</dbReference>
<evidence type="ECO:0000313" key="15">
    <source>
        <dbReference type="EMBL" id="GIJ54171.1"/>
    </source>
</evidence>
<dbReference type="GO" id="GO:0000155">
    <property type="term" value="F:phosphorelay sensor kinase activity"/>
    <property type="evidence" value="ECO:0007669"/>
    <property type="project" value="InterPro"/>
</dbReference>
<dbReference type="FunFam" id="1.10.287.130:FF:000001">
    <property type="entry name" value="Two-component sensor histidine kinase"/>
    <property type="match status" value="1"/>
</dbReference>